<dbReference type="Pfam" id="PF13489">
    <property type="entry name" value="Methyltransf_23"/>
    <property type="match status" value="1"/>
</dbReference>
<dbReference type="EMBL" id="JAZIBG010000036">
    <property type="protein sequence ID" value="MEF7616115.1"/>
    <property type="molecule type" value="Genomic_DNA"/>
</dbReference>
<dbReference type="Proteomes" id="UP001336250">
    <property type="component" value="Unassembled WGS sequence"/>
</dbReference>
<dbReference type="AlphaFoldDB" id="A0AAW9QM97"/>
<organism evidence="1 2">
    <name type="scientific">Aquincola agrisoli</name>
    <dbReference type="NCBI Taxonomy" id="3119538"/>
    <lineage>
        <taxon>Bacteria</taxon>
        <taxon>Pseudomonadati</taxon>
        <taxon>Pseudomonadota</taxon>
        <taxon>Betaproteobacteria</taxon>
        <taxon>Burkholderiales</taxon>
        <taxon>Sphaerotilaceae</taxon>
        <taxon>Aquincola</taxon>
    </lineage>
</organism>
<dbReference type="RefSeq" id="WP_332291491.1">
    <property type="nucleotide sequence ID" value="NZ_JAZIBG010000036.1"/>
</dbReference>
<keyword evidence="1" id="KW-0489">Methyltransferase</keyword>
<proteinExistence type="predicted"/>
<gene>
    <name evidence="1" type="ORF">V4F39_19530</name>
</gene>
<sequence length="534" mass="59497">MQLPSVHLAIMQPAGYIHSLAFVDHARYFRRQFRRFGAEVTIGKNRLREDSVNFVFGAHLGFPIDWAARHTCVFVNLEQLGSGGANVNAAYLELLRKSAVVDYDAENVAAYAQDPADVPLVPFLYADYLAGPDSVPLAERPIDLLFFGSLNQRRKDFLSRVEACGVKVAAFDHPIYAAERDHFIRQSKAVINCHFYEASRFEQARVFQCLSLGTPVISERTPRTRPPAAYDDAVFWLDDDRAVDVFFREHFGTQAFFDEAQARLAAFRAHDPVEAYADLLAFAVGYANAHREAHPPVVWQPTRMNLGSGKDYKAGWLNVDILERAEPDVVLDLGQAVELPLRLAGCRGGEVLLEPGSLDRVYANNVLEHVPDLPRLMTNVLALLKTGGEFQIEVPYEKAATAWQDPTHLRAMNEQSWLYYTGWFWYLGWFEHRFDMTASNWLDLQLQPCAQEQAAFMKVTLRKVETTPHERTIARTMQADFGGLEADEQIWSIDEPVVAAPVPAQAASPAGAAAAAAVPPLSVAIEAALAGLPN</sequence>
<dbReference type="GO" id="GO:0008168">
    <property type="term" value="F:methyltransferase activity"/>
    <property type="evidence" value="ECO:0007669"/>
    <property type="project" value="UniProtKB-KW"/>
</dbReference>
<accession>A0AAW9QM97</accession>
<keyword evidence="1" id="KW-0808">Transferase</keyword>
<protein>
    <submittedName>
        <fullName evidence="1">Methyltransferase domain-containing protein</fullName>
    </submittedName>
</protein>
<dbReference type="Gene3D" id="3.40.50.150">
    <property type="entry name" value="Vaccinia Virus protein VP39"/>
    <property type="match status" value="1"/>
</dbReference>
<dbReference type="SUPFAM" id="SSF53335">
    <property type="entry name" value="S-adenosyl-L-methionine-dependent methyltransferases"/>
    <property type="match status" value="1"/>
</dbReference>
<comment type="caution">
    <text evidence="1">The sequence shown here is derived from an EMBL/GenBank/DDBJ whole genome shotgun (WGS) entry which is preliminary data.</text>
</comment>
<name>A0AAW9QM97_9BURK</name>
<dbReference type="InterPro" id="IPR029063">
    <property type="entry name" value="SAM-dependent_MTases_sf"/>
</dbReference>
<evidence type="ECO:0000313" key="1">
    <source>
        <dbReference type="EMBL" id="MEF7616115.1"/>
    </source>
</evidence>
<reference evidence="1 2" key="1">
    <citation type="submission" date="2024-02" db="EMBL/GenBank/DDBJ databases">
        <title>Genome sequence of Aquincola sp. MAHUQ-54.</title>
        <authorList>
            <person name="Huq M.A."/>
        </authorList>
    </citation>
    <scope>NUCLEOTIDE SEQUENCE [LARGE SCALE GENOMIC DNA]</scope>
    <source>
        <strain evidence="1 2">MAHUQ-54</strain>
    </source>
</reference>
<dbReference type="GO" id="GO:0032259">
    <property type="term" value="P:methylation"/>
    <property type="evidence" value="ECO:0007669"/>
    <property type="project" value="UniProtKB-KW"/>
</dbReference>
<evidence type="ECO:0000313" key="2">
    <source>
        <dbReference type="Proteomes" id="UP001336250"/>
    </source>
</evidence>
<keyword evidence="2" id="KW-1185">Reference proteome</keyword>